<protein>
    <recommendedName>
        <fullName evidence="1">Cyanovirin-N domain-containing protein</fullName>
    </recommendedName>
</protein>
<organism evidence="2 3">
    <name type="scientific">Mycena pura</name>
    <dbReference type="NCBI Taxonomy" id="153505"/>
    <lineage>
        <taxon>Eukaryota</taxon>
        <taxon>Fungi</taxon>
        <taxon>Dikarya</taxon>
        <taxon>Basidiomycota</taxon>
        <taxon>Agaricomycotina</taxon>
        <taxon>Agaricomycetes</taxon>
        <taxon>Agaricomycetidae</taxon>
        <taxon>Agaricales</taxon>
        <taxon>Marasmiineae</taxon>
        <taxon>Mycenaceae</taxon>
        <taxon>Mycena</taxon>
    </lineage>
</organism>
<feature type="domain" description="Cyanovirin-N" evidence="1">
    <location>
        <begin position="10"/>
        <end position="110"/>
    </location>
</feature>
<dbReference type="InterPro" id="IPR036673">
    <property type="entry name" value="Cyanovirin-N_sf"/>
</dbReference>
<evidence type="ECO:0000313" key="3">
    <source>
        <dbReference type="Proteomes" id="UP001219525"/>
    </source>
</evidence>
<gene>
    <name evidence="2" type="ORF">GGX14DRAFT_442733</name>
</gene>
<dbReference type="Gene3D" id="2.30.60.10">
    <property type="entry name" value="Cyanovirin-N"/>
    <property type="match status" value="1"/>
</dbReference>
<dbReference type="AlphaFoldDB" id="A0AAD6VMH1"/>
<name>A0AAD6VMH1_9AGAR</name>
<dbReference type="EMBL" id="JARJCW010000016">
    <property type="protein sequence ID" value="KAJ7216040.1"/>
    <property type="molecule type" value="Genomic_DNA"/>
</dbReference>
<accession>A0AAD6VMH1</accession>
<dbReference type="SUPFAM" id="SSF51322">
    <property type="entry name" value="Cyanovirin-N"/>
    <property type="match status" value="1"/>
</dbReference>
<proteinExistence type="predicted"/>
<evidence type="ECO:0000259" key="1">
    <source>
        <dbReference type="Pfam" id="PF08881"/>
    </source>
</evidence>
<dbReference type="Proteomes" id="UP001219525">
    <property type="component" value="Unassembled WGS sequence"/>
</dbReference>
<evidence type="ECO:0000313" key="2">
    <source>
        <dbReference type="EMBL" id="KAJ7216040.1"/>
    </source>
</evidence>
<reference evidence="2" key="1">
    <citation type="submission" date="2023-03" db="EMBL/GenBank/DDBJ databases">
        <title>Massive genome expansion in bonnet fungi (Mycena s.s.) driven by repeated elements and novel gene families across ecological guilds.</title>
        <authorList>
            <consortium name="Lawrence Berkeley National Laboratory"/>
            <person name="Harder C.B."/>
            <person name="Miyauchi S."/>
            <person name="Viragh M."/>
            <person name="Kuo A."/>
            <person name="Thoen E."/>
            <person name="Andreopoulos B."/>
            <person name="Lu D."/>
            <person name="Skrede I."/>
            <person name="Drula E."/>
            <person name="Henrissat B."/>
            <person name="Morin E."/>
            <person name="Kohler A."/>
            <person name="Barry K."/>
            <person name="LaButti K."/>
            <person name="Morin E."/>
            <person name="Salamov A."/>
            <person name="Lipzen A."/>
            <person name="Mereny Z."/>
            <person name="Hegedus B."/>
            <person name="Baldrian P."/>
            <person name="Stursova M."/>
            <person name="Weitz H."/>
            <person name="Taylor A."/>
            <person name="Grigoriev I.V."/>
            <person name="Nagy L.G."/>
            <person name="Martin F."/>
            <person name="Kauserud H."/>
        </authorList>
    </citation>
    <scope>NUCLEOTIDE SEQUENCE</scope>
    <source>
        <strain evidence="2">9144</strain>
    </source>
</reference>
<sequence>MAAAQEPAAASCVDFQEPDEFVKNITAECTDAQGNLQPTSISLGECLVNIDGIVSCQDNGRADRSCFFSGITQSGDVLTIQATCNNDNNVGHNQIFTLGDCLANSNGVLTCSS</sequence>
<comment type="caution">
    <text evidence="2">The sequence shown here is derived from an EMBL/GenBank/DDBJ whole genome shotgun (WGS) entry which is preliminary data.</text>
</comment>
<dbReference type="Pfam" id="PF08881">
    <property type="entry name" value="CVNH"/>
    <property type="match status" value="1"/>
</dbReference>
<keyword evidence="3" id="KW-1185">Reference proteome</keyword>
<dbReference type="InterPro" id="IPR011058">
    <property type="entry name" value="Cyanovirin-N"/>
</dbReference>